<dbReference type="EMBL" id="MU150650">
    <property type="protein sequence ID" value="KAF9455483.1"/>
    <property type="molecule type" value="Genomic_DNA"/>
</dbReference>
<proteinExistence type="predicted"/>
<organism evidence="1 2">
    <name type="scientific">Collybia nuda</name>
    <dbReference type="NCBI Taxonomy" id="64659"/>
    <lineage>
        <taxon>Eukaryota</taxon>
        <taxon>Fungi</taxon>
        <taxon>Dikarya</taxon>
        <taxon>Basidiomycota</taxon>
        <taxon>Agaricomycotina</taxon>
        <taxon>Agaricomycetes</taxon>
        <taxon>Agaricomycetidae</taxon>
        <taxon>Agaricales</taxon>
        <taxon>Tricholomatineae</taxon>
        <taxon>Clitocybaceae</taxon>
        <taxon>Collybia</taxon>
    </lineage>
</organism>
<dbReference type="Proteomes" id="UP000807353">
    <property type="component" value="Unassembled WGS sequence"/>
</dbReference>
<gene>
    <name evidence="1" type="ORF">BDZ94DRAFT_1242222</name>
</gene>
<keyword evidence="2" id="KW-1185">Reference proteome</keyword>
<sequence>MPTMVQQQTYDVAQYITPLVTKAYWCSSEQNIFGVFLAKNKTNRTNHINDAQYCKINFLTAIGDSSGAWSCDNEGLFLDRQWDLNKTFSGGVKRTLDEGCDCWAANAVYFDRKLPENNSLRLEKRALGLQSEETHLMPSANPVQNTYTW</sequence>
<evidence type="ECO:0000313" key="2">
    <source>
        <dbReference type="Proteomes" id="UP000807353"/>
    </source>
</evidence>
<accession>A0A9P6CBX9</accession>
<evidence type="ECO:0000313" key="1">
    <source>
        <dbReference type="EMBL" id="KAF9455483.1"/>
    </source>
</evidence>
<name>A0A9P6CBX9_9AGAR</name>
<protein>
    <submittedName>
        <fullName evidence="1">Uncharacterized protein</fullName>
    </submittedName>
</protein>
<comment type="caution">
    <text evidence="1">The sequence shown here is derived from an EMBL/GenBank/DDBJ whole genome shotgun (WGS) entry which is preliminary data.</text>
</comment>
<reference evidence="1" key="1">
    <citation type="submission" date="2020-11" db="EMBL/GenBank/DDBJ databases">
        <authorList>
            <consortium name="DOE Joint Genome Institute"/>
            <person name="Ahrendt S."/>
            <person name="Riley R."/>
            <person name="Andreopoulos W."/>
            <person name="Labutti K."/>
            <person name="Pangilinan J."/>
            <person name="Ruiz-Duenas F.J."/>
            <person name="Barrasa J.M."/>
            <person name="Sanchez-Garcia M."/>
            <person name="Camarero S."/>
            <person name="Miyauchi S."/>
            <person name="Serrano A."/>
            <person name="Linde D."/>
            <person name="Babiker R."/>
            <person name="Drula E."/>
            <person name="Ayuso-Fernandez I."/>
            <person name="Pacheco R."/>
            <person name="Padilla G."/>
            <person name="Ferreira P."/>
            <person name="Barriuso J."/>
            <person name="Kellner H."/>
            <person name="Castanera R."/>
            <person name="Alfaro M."/>
            <person name="Ramirez L."/>
            <person name="Pisabarro A.G."/>
            <person name="Kuo A."/>
            <person name="Tritt A."/>
            <person name="Lipzen A."/>
            <person name="He G."/>
            <person name="Yan M."/>
            <person name="Ng V."/>
            <person name="Cullen D."/>
            <person name="Martin F."/>
            <person name="Rosso M.-N."/>
            <person name="Henrissat B."/>
            <person name="Hibbett D."/>
            <person name="Martinez A.T."/>
            <person name="Grigoriev I.V."/>
        </authorList>
    </citation>
    <scope>NUCLEOTIDE SEQUENCE</scope>
    <source>
        <strain evidence="1">CBS 247.69</strain>
    </source>
</reference>
<dbReference type="AlphaFoldDB" id="A0A9P6CBX9"/>